<dbReference type="PROSITE" id="PS50216">
    <property type="entry name" value="DHHC"/>
    <property type="match status" value="1"/>
</dbReference>
<evidence type="ECO:0000256" key="9">
    <source>
        <dbReference type="ARBA" id="ARBA00023315"/>
    </source>
</evidence>
<comment type="caution">
    <text evidence="13">The sequence shown here is derived from an EMBL/GenBank/DDBJ whole genome shotgun (WGS) entry which is preliminary data.</text>
</comment>
<keyword evidence="6 10" id="KW-0472">Membrane</keyword>
<keyword evidence="8" id="KW-0449">Lipoprotein</keyword>
<dbReference type="EMBL" id="AGSI01000008">
    <property type="protein sequence ID" value="EIE23216.1"/>
    <property type="molecule type" value="Genomic_DNA"/>
</dbReference>
<proteinExistence type="inferred from homology"/>
<dbReference type="InterPro" id="IPR001594">
    <property type="entry name" value="Palmitoyltrfase_DHHC"/>
</dbReference>
<evidence type="ECO:0000256" key="7">
    <source>
        <dbReference type="ARBA" id="ARBA00023139"/>
    </source>
</evidence>
<comment type="similarity">
    <text evidence="2 10">Belongs to the DHHC palmitoyltransferase family.</text>
</comment>
<dbReference type="AlphaFoldDB" id="I0YXU7"/>
<evidence type="ECO:0000256" key="8">
    <source>
        <dbReference type="ARBA" id="ARBA00023288"/>
    </source>
</evidence>
<dbReference type="GO" id="GO:0006612">
    <property type="term" value="P:protein targeting to membrane"/>
    <property type="evidence" value="ECO:0007669"/>
    <property type="project" value="TreeGrafter"/>
</dbReference>
<name>I0YXU7_COCSC</name>
<organism evidence="13 14">
    <name type="scientific">Coccomyxa subellipsoidea (strain C-169)</name>
    <name type="common">Green microalga</name>
    <dbReference type="NCBI Taxonomy" id="574566"/>
    <lineage>
        <taxon>Eukaryota</taxon>
        <taxon>Viridiplantae</taxon>
        <taxon>Chlorophyta</taxon>
        <taxon>core chlorophytes</taxon>
        <taxon>Trebouxiophyceae</taxon>
        <taxon>Trebouxiophyceae incertae sedis</taxon>
        <taxon>Coccomyxaceae</taxon>
        <taxon>Coccomyxa</taxon>
        <taxon>Coccomyxa subellipsoidea</taxon>
    </lineage>
</organism>
<evidence type="ECO:0000256" key="1">
    <source>
        <dbReference type="ARBA" id="ARBA00004127"/>
    </source>
</evidence>
<dbReference type="PANTHER" id="PTHR22883">
    <property type="entry name" value="ZINC FINGER DHHC DOMAIN CONTAINING PROTEIN"/>
    <property type="match status" value="1"/>
</dbReference>
<sequence>MGADDLDDSQAGSQYQSESEDAVSLPGSAGNFPAEQQDDGALQMASQGVVCAAQDAASKEIAPQQRQLPAGGADSAGQALGQVPGSWRGSFKEAAPEPDSWRSWLHAPDQAGHSSVGGASMGGGDTLGGWADVLPAGGSLRGAQISPDLAPGGIALAAYRSEGSIEPKGRCSEGSDSQQNLAGSLRSAEAGSSDFLIGAVHHGCRGLSEDSRSSSRTVAWFERAMPGRPCEWCGAWQRLRAHHCALCDRCVAAYDHHCAWIGTCVGAHNRPMFVGFLATQTALLTWALQAAVSCLHNAAPLMPDSTFFGYDWEVVASIGLLAFLLTFVACLLSYQLFLAATAQTTREHSCSNQVVYLAHVPAHVHPFSRGLLGNLWDFAFENADREWNLPSIEEMVMREHAQPEGHCC</sequence>
<dbReference type="OrthoDB" id="9909019at2759"/>
<evidence type="ECO:0000259" key="12">
    <source>
        <dbReference type="Pfam" id="PF01529"/>
    </source>
</evidence>
<evidence type="ECO:0000256" key="11">
    <source>
        <dbReference type="SAM" id="MobiDB-lite"/>
    </source>
</evidence>
<dbReference type="Proteomes" id="UP000007264">
    <property type="component" value="Unassembled WGS sequence"/>
</dbReference>
<evidence type="ECO:0000313" key="14">
    <source>
        <dbReference type="Proteomes" id="UP000007264"/>
    </source>
</evidence>
<evidence type="ECO:0000256" key="4">
    <source>
        <dbReference type="ARBA" id="ARBA00022692"/>
    </source>
</evidence>
<evidence type="ECO:0000313" key="13">
    <source>
        <dbReference type="EMBL" id="EIE23216.1"/>
    </source>
</evidence>
<feature type="transmembrane region" description="Helical" evidence="10">
    <location>
        <begin position="273"/>
        <end position="292"/>
    </location>
</feature>
<protein>
    <recommendedName>
        <fullName evidence="10">S-acyltransferase</fullName>
        <ecNumber evidence="10">2.3.1.225</ecNumber>
    </recommendedName>
    <alternativeName>
        <fullName evidence="10">Palmitoyltransferase</fullName>
    </alternativeName>
</protein>
<keyword evidence="7" id="KW-0564">Palmitate</keyword>
<gene>
    <name evidence="13" type="ORF">COCSUDRAFT_42133</name>
</gene>
<dbReference type="GeneID" id="17041204"/>
<dbReference type="InterPro" id="IPR039859">
    <property type="entry name" value="PFA4/ZDH16/20/ERF2-like"/>
</dbReference>
<keyword evidence="3 10" id="KW-0808">Transferase</keyword>
<dbReference type="EC" id="2.3.1.225" evidence="10"/>
<evidence type="ECO:0000256" key="3">
    <source>
        <dbReference type="ARBA" id="ARBA00022679"/>
    </source>
</evidence>
<evidence type="ECO:0000256" key="2">
    <source>
        <dbReference type="ARBA" id="ARBA00008574"/>
    </source>
</evidence>
<keyword evidence="5 10" id="KW-1133">Transmembrane helix</keyword>
<dbReference type="GO" id="GO:0005794">
    <property type="term" value="C:Golgi apparatus"/>
    <property type="evidence" value="ECO:0007669"/>
    <property type="project" value="TreeGrafter"/>
</dbReference>
<dbReference type="GO" id="GO:0005783">
    <property type="term" value="C:endoplasmic reticulum"/>
    <property type="evidence" value="ECO:0007669"/>
    <property type="project" value="TreeGrafter"/>
</dbReference>
<evidence type="ECO:0000256" key="10">
    <source>
        <dbReference type="RuleBase" id="RU079119"/>
    </source>
</evidence>
<evidence type="ECO:0000256" key="6">
    <source>
        <dbReference type="ARBA" id="ARBA00023136"/>
    </source>
</evidence>
<comment type="subcellular location">
    <subcellularLocation>
        <location evidence="1">Endomembrane system</location>
        <topology evidence="1">Multi-pass membrane protein</topology>
    </subcellularLocation>
</comment>
<dbReference type="KEGG" id="csl:COCSUDRAFT_42133"/>
<accession>I0YXU7</accession>
<evidence type="ECO:0000256" key="5">
    <source>
        <dbReference type="ARBA" id="ARBA00022989"/>
    </source>
</evidence>
<reference evidence="13 14" key="1">
    <citation type="journal article" date="2012" name="Genome Biol.">
        <title>The genome of the polar eukaryotic microalga coccomyxa subellipsoidea reveals traits of cold adaptation.</title>
        <authorList>
            <person name="Blanc G."/>
            <person name="Agarkova I."/>
            <person name="Grimwood J."/>
            <person name="Kuo A."/>
            <person name="Brueggeman A."/>
            <person name="Dunigan D."/>
            <person name="Gurnon J."/>
            <person name="Ladunga I."/>
            <person name="Lindquist E."/>
            <person name="Lucas S."/>
            <person name="Pangilinan J."/>
            <person name="Proschold T."/>
            <person name="Salamov A."/>
            <person name="Schmutz J."/>
            <person name="Weeks D."/>
            <person name="Yamada T."/>
            <person name="Claverie J.M."/>
            <person name="Grigoriev I."/>
            <person name="Van Etten J."/>
            <person name="Lomsadze A."/>
            <person name="Borodovsky M."/>
        </authorList>
    </citation>
    <scope>NUCLEOTIDE SEQUENCE [LARGE SCALE GENOMIC DNA]</scope>
    <source>
        <strain evidence="13 14">C-169</strain>
    </source>
</reference>
<keyword evidence="4 10" id="KW-0812">Transmembrane</keyword>
<dbReference type="Pfam" id="PF01529">
    <property type="entry name" value="DHHC"/>
    <property type="match status" value="1"/>
</dbReference>
<keyword evidence="14" id="KW-1185">Reference proteome</keyword>
<comment type="domain">
    <text evidence="10">The DHHC domain is required for palmitoyltransferase activity.</text>
</comment>
<feature type="transmembrane region" description="Helical" evidence="10">
    <location>
        <begin position="312"/>
        <end position="337"/>
    </location>
</feature>
<keyword evidence="9 10" id="KW-0012">Acyltransferase</keyword>
<dbReference type="eggNOG" id="KOG1311">
    <property type="taxonomic scope" value="Eukaryota"/>
</dbReference>
<feature type="region of interest" description="Disordered" evidence="11">
    <location>
        <begin position="1"/>
        <end position="96"/>
    </location>
</feature>
<comment type="catalytic activity">
    <reaction evidence="10">
        <text>L-cysteinyl-[protein] + hexadecanoyl-CoA = S-hexadecanoyl-L-cysteinyl-[protein] + CoA</text>
        <dbReference type="Rhea" id="RHEA:36683"/>
        <dbReference type="Rhea" id="RHEA-COMP:10131"/>
        <dbReference type="Rhea" id="RHEA-COMP:11032"/>
        <dbReference type="ChEBI" id="CHEBI:29950"/>
        <dbReference type="ChEBI" id="CHEBI:57287"/>
        <dbReference type="ChEBI" id="CHEBI:57379"/>
        <dbReference type="ChEBI" id="CHEBI:74151"/>
        <dbReference type="EC" id="2.3.1.225"/>
    </reaction>
</comment>
<feature type="domain" description="Palmitoyltransferase DHHC" evidence="12">
    <location>
        <begin position="228"/>
        <end position="348"/>
    </location>
</feature>
<dbReference type="GO" id="GO:0019706">
    <property type="term" value="F:protein-cysteine S-palmitoyltransferase activity"/>
    <property type="evidence" value="ECO:0007669"/>
    <property type="project" value="UniProtKB-EC"/>
</dbReference>
<dbReference type="RefSeq" id="XP_005647760.1">
    <property type="nucleotide sequence ID" value="XM_005647703.1"/>
</dbReference>
<dbReference type="PANTHER" id="PTHR22883:SF301">
    <property type="entry name" value="PALMITOYLTRANSFERASE ZDHHC12"/>
    <property type="match status" value="1"/>
</dbReference>